<organism evidence="2 3">
    <name type="scientific">Antarctobacter heliothermus</name>
    <dbReference type="NCBI Taxonomy" id="74033"/>
    <lineage>
        <taxon>Bacteria</taxon>
        <taxon>Pseudomonadati</taxon>
        <taxon>Pseudomonadota</taxon>
        <taxon>Alphaproteobacteria</taxon>
        <taxon>Rhodobacterales</taxon>
        <taxon>Roseobacteraceae</taxon>
        <taxon>Antarctobacter</taxon>
    </lineage>
</organism>
<gene>
    <name evidence="2" type="ORF">SAMN04488078_101450</name>
</gene>
<feature type="signal peptide" evidence="1">
    <location>
        <begin position="1"/>
        <end position="21"/>
    </location>
</feature>
<dbReference type="OrthoDB" id="7786346at2"/>
<evidence type="ECO:0000313" key="2">
    <source>
        <dbReference type="EMBL" id="SNS41957.1"/>
    </source>
</evidence>
<proteinExistence type="predicted"/>
<evidence type="ECO:0000313" key="3">
    <source>
        <dbReference type="Proteomes" id="UP000198440"/>
    </source>
</evidence>
<dbReference type="AlphaFoldDB" id="A0A239EBI3"/>
<dbReference type="Proteomes" id="UP000198440">
    <property type="component" value="Unassembled WGS sequence"/>
</dbReference>
<name>A0A239EBI3_9RHOB</name>
<sequence>MKHPRFAILFWLGLSGGALHAQEPPVCDAVLVAYAESRLTGGLSAMRLLRDETPLFDPLAPPSPEAAPAFSGFFGHQAERQRDPVDFNTTGAFRHEGCIEVTGILRTDKSLEELPRRDGKPMPVSVFAFNTGVFGLAFLEGPSITETNARMSVGPLLIHPDLRGGAGTLTPQADAFADFSVAPYIASQKEETLTKGEWAWMALDLRQGKGRQLVAVTCDTGCEAYLSDFKARLLAASGPVQPIAPPVPDLVRDPDPAPDPVIATGTTVPKPNDDPAVFVDERLSVTLIGPEGEVILLDSVRLAERAEGHSPEDKRAIHAALEALHSGAEGREAAVAQLIGFGVLDAGLQAYAIEVAERGYRLVLRAPPPPPPRLLAGVDLLLADPPGSAIVANCVPEVEISHPDHPSLRLPLEIDLKSAIVGPDGEEVYGRFTLSSDSTAPVMTMPLRELSLRLFAPAEVRPYADARPQPSSCSLSWGGRFPETDLPLADVSDTSDLPVSVTEDGRVIFADAALTSTARPVFVLLYNATGLEDTNGMPLRPDLYPGWTHDRGGRDMMSALSILASSAQAVFARRVEDLFLLQAAGGVDKGFLPPEPLTADSALRAAKTLNPGEVGPLNLENELKALAGSTAAPPRFVILGRSGLDAGTDYCATPPALPDRSRRGSLVIDFLSQQATFNLSKPVQAALINPTGTETFAAAAERLATRCPDDGSGLAHWVLTPDVANQLELFHALETLAPYLFGDLQ</sequence>
<protein>
    <submittedName>
        <fullName evidence="2">Uncharacterized protein</fullName>
    </submittedName>
</protein>
<dbReference type="EMBL" id="FZON01000014">
    <property type="protein sequence ID" value="SNS41957.1"/>
    <property type="molecule type" value="Genomic_DNA"/>
</dbReference>
<keyword evidence="1" id="KW-0732">Signal</keyword>
<accession>A0A239EBI3</accession>
<evidence type="ECO:0000256" key="1">
    <source>
        <dbReference type="SAM" id="SignalP"/>
    </source>
</evidence>
<reference evidence="2 3" key="1">
    <citation type="submission" date="2017-06" db="EMBL/GenBank/DDBJ databases">
        <authorList>
            <person name="Kim H.J."/>
            <person name="Triplett B.A."/>
        </authorList>
    </citation>
    <scope>NUCLEOTIDE SEQUENCE [LARGE SCALE GENOMIC DNA]</scope>
    <source>
        <strain evidence="2 3">DSM 11445</strain>
    </source>
</reference>
<dbReference type="RefSeq" id="WP_089277637.1">
    <property type="nucleotide sequence ID" value="NZ_FZON01000014.1"/>
</dbReference>
<feature type="chain" id="PRO_5013076895" evidence="1">
    <location>
        <begin position="22"/>
        <end position="745"/>
    </location>
</feature>